<organism evidence="10 11">
    <name type="scientific">Aquimarina gracilis</name>
    <dbReference type="NCBI Taxonomy" id="874422"/>
    <lineage>
        <taxon>Bacteria</taxon>
        <taxon>Pseudomonadati</taxon>
        <taxon>Bacteroidota</taxon>
        <taxon>Flavobacteriia</taxon>
        <taxon>Flavobacteriales</taxon>
        <taxon>Flavobacteriaceae</taxon>
        <taxon>Aquimarina</taxon>
    </lineage>
</organism>
<keyword evidence="7" id="KW-0812">Transmembrane</keyword>
<dbReference type="SUPFAM" id="SSF47384">
    <property type="entry name" value="Homodimeric domain of signal transducing histidine kinase"/>
    <property type="match status" value="1"/>
</dbReference>
<dbReference type="Pfam" id="PF02518">
    <property type="entry name" value="HATPase_c"/>
    <property type="match status" value="1"/>
</dbReference>
<dbReference type="InterPro" id="IPR019734">
    <property type="entry name" value="TPR_rpt"/>
</dbReference>
<dbReference type="PROSITE" id="PS50110">
    <property type="entry name" value="RESPONSE_REGULATORY"/>
    <property type="match status" value="1"/>
</dbReference>
<dbReference type="Gene3D" id="3.30.565.10">
    <property type="entry name" value="Histidine kinase-like ATPase, C-terminal domain"/>
    <property type="match status" value="1"/>
</dbReference>
<dbReference type="SUPFAM" id="SSF55874">
    <property type="entry name" value="ATPase domain of HSP90 chaperone/DNA topoisomerase II/histidine kinase"/>
    <property type="match status" value="1"/>
</dbReference>
<dbReference type="EC" id="2.7.13.3" evidence="2"/>
<keyword evidence="3 5" id="KW-0597">Phosphoprotein</keyword>
<dbReference type="PRINTS" id="PR00344">
    <property type="entry name" value="BCTRLSENSOR"/>
</dbReference>
<evidence type="ECO:0000256" key="2">
    <source>
        <dbReference type="ARBA" id="ARBA00012438"/>
    </source>
</evidence>
<protein>
    <recommendedName>
        <fullName evidence="2">histidine kinase</fullName>
        <ecNumber evidence="2">2.7.13.3</ecNumber>
    </recommendedName>
</protein>
<evidence type="ECO:0000256" key="7">
    <source>
        <dbReference type="SAM" id="Phobius"/>
    </source>
</evidence>
<dbReference type="SMART" id="SM00388">
    <property type="entry name" value="HisKA"/>
    <property type="match status" value="1"/>
</dbReference>
<dbReference type="InterPro" id="IPR003594">
    <property type="entry name" value="HATPase_dom"/>
</dbReference>
<dbReference type="CDD" id="cd16922">
    <property type="entry name" value="HATPase_EvgS-ArcB-TorS-like"/>
    <property type="match status" value="1"/>
</dbReference>
<evidence type="ECO:0000256" key="5">
    <source>
        <dbReference type="PROSITE-ProRule" id="PRU00169"/>
    </source>
</evidence>
<evidence type="ECO:0000256" key="4">
    <source>
        <dbReference type="ARBA" id="ARBA00023012"/>
    </source>
</evidence>
<dbReference type="Pfam" id="PF00512">
    <property type="entry name" value="HisKA"/>
    <property type="match status" value="1"/>
</dbReference>
<dbReference type="Proteomes" id="UP001327027">
    <property type="component" value="Unassembled WGS sequence"/>
</dbReference>
<dbReference type="InterPro" id="IPR011990">
    <property type="entry name" value="TPR-like_helical_dom_sf"/>
</dbReference>
<dbReference type="PANTHER" id="PTHR45339:SF1">
    <property type="entry name" value="HYBRID SIGNAL TRANSDUCTION HISTIDINE KINASE J"/>
    <property type="match status" value="1"/>
</dbReference>
<dbReference type="InterPro" id="IPR011006">
    <property type="entry name" value="CheY-like_superfamily"/>
</dbReference>
<feature type="domain" description="Response regulatory" evidence="9">
    <location>
        <begin position="617"/>
        <end position="731"/>
    </location>
</feature>
<reference evidence="10 11" key="1">
    <citation type="journal article" date="2013" name="Int. J. Syst. Evol. Microbiol.">
        <title>Aquimarina gracilis sp. nov., isolated from the gut microflora of a mussel, Mytilus coruscus, and emended description of Aquimarina spongiae.</title>
        <authorList>
            <person name="Park S.C."/>
            <person name="Choe H.N."/>
            <person name="Baik K.S."/>
            <person name="Seong C.N."/>
        </authorList>
    </citation>
    <scope>NUCLEOTIDE SEQUENCE [LARGE SCALE GENOMIC DNA]</scope>
    <source>
        <strain evidence="10 11">PSC32</strain>
    </source>
</reference>
<feature type="coiled-coil region" evidence="6">
    <location>
        <begin position="337"/>
        <end position="367"/>
    </location>
</feature>
<keyword evidence="7" id="KW-1133">Transmembrane helix</keyword>
<keyword evidence="11" id="KW-1185">Reference proteome</keyword>
<dbReference type="Gene3D" id="1.25.40.10">
    <property type="entry name" value="Tetratricopeptide repeat domain"/>
    <property type="match status" value="1"/>
</dbReference>
<dbReference type="EMBL" id="JAYKLX010000006">
    <property type="protein sequence ID" value="MEB3346717.1"/>
    <property type="molecule type" value="Genomic_DNA"/>
</dbReference>
<gene>
    <name evidence="10" type="ORF">U6A24_14660</name>
</gene>
<evidence type="ECO:0000259" key="9">
    <source>
        <dbReference type="PROSITE" id="PS50110"/>
    </source>
</evidence>
<evidence type="ECO:0000259" key="8">
    <source>
        <dbReference type="PROSITE" id="PS50109"/>
    </source>
</evidence>
<evidence type="ECO:0000313" key="10">
    <source>
        <dbReference type="EMBL" id="MEB3346717.1"/>
    </source>
</evidence>
<dbReference type="InterPro" id="IPR005467">
    <property type="entry name" value="His_kinase_dom"/>
</dbReference>
<keyword evidence="6" id="KW-0175">Coiled coil</keyword>
<keyword evidence="4" id="KW-0902">Two-component regulatory system</keyword>
<dbReference type="PROSITE" id="PS50109">
    <property type="entry name" value="HIS_KIN"/>
    <property type="match status" value="1"/>
</dbReference>
<dbReference type="InterPro" id="IPR004358">
    <property type="entry name" value="Sig_transdc_His_kin-like_C"/>
</dbReference>
<proteinExistence type="predicted"/>
<evidence type="ECO:0000256" key="1">
    <source>
        <dbReference type="ARBA" id="ARBA00000085"/>
    </source>
</evidence>
<dbReference type="SMART" id="SM00448">
    <property type="entry name" value="REC"/>
    <property type="match status" value="1"/>
</dbReference>
<evidence type="ECO:0000313" key="11">
    <source>
        <dbReference type="Proteomes" id="UP001327027"/>
    </source>
</evidence>
<dbReference type="SMART" id="SM00387">
    <property type="entry name" value="HATPase_c"/>
    <property type="match status" value="1"/>
</dbReference>
<evidence type="ECO:0000256" key="3">
    <source>
        <dbReference type="ARBA" id="ARBA00022553"/>
    </source>
</evidence>
<dbReference type="InterPro" id="IPR001789">
    <property type="entry name" value="Sig_transdc_resp-reg_receiver"/>
</dbReference>
<comment type="caution">
    <text evidence="10">The sequence shown here is derived from an EMBL/GenBank/DDBJ whole genome shotgun (WGS) entry which is preliminary data.</text>
</comment>
<dbReference type="Gene3D" id="3.40.50.2300">
    <property type="match status" value="1"/>
</dbReference>
<name>A0ABU5ZY16_9FLAO</name>
<feature type="domain" description="Histidine kinase" evidence="8">
    <location>
        <begin position="374"/>
        <end position="595"/>
    </location>
</feature>
<dbReference type="RefSeq" id="WP_324180743.1">
    <property type="nucleotide sequence ID" value="NZ_BAABAW010000006.1"/>
</dbReference>
<sequence length="733" mass="84166">MRALHIILFLFSFLFSGFFINGQEQLTKHATDSIEELVQKSRKLLADFNIKESLDHTTKVIKYAHEINSNVDISRGHYFMACNYEVIQDFSNSEFHYNEALKYAELAKDSLWIIRSLNGLGNVYSEGYKNLEKGTFYYNKSLEIVEKSNIKTEKLGPILNLGWTYIDEEKYDLAYPYLLEAQKLAQELEEIGRIVAINDIKYLLGRYYAGKNEIEKANQLFNEVIKAVESLEIISVLTDTYKAKSEAFQKVGNTDSAFYSIKKYLFYRDKLLDEEKIKQVEIAKANFSLDDFQRQLDATKKEKEYLAKIARSNMVINIISISLVLLLAGIFFFYRGYQSKKKLSAVLKEKNEELQEAKTEAEKLTNIKSQFISTVSHELRTPLYGVVGITTLLLEEQDIQEKHKKLLNSLKFSGDYLLDLINKVLKISKIESNTEKLTKTPTNLIELSRNLLHSFEYQAKSKSNELILDIQKELPGVLSVDSLKLSEVLINLIGNSTKFTENGKIWLRIKILSLEKDEITIRYEVEDNGVGIPEDKKEFVFEKFSQVGREFNKSEGTGLGLSIVKNLLEMMDSEIHLDSKEGRGTKFHFDLTLEIIDEKGENELNPENSGINQKFRRILVAEDNKINQIVTKNLLDLIGYECTIVENGFNALQMVQKEDFDLILMDLNMPYLNGVEATKRIREFDQTTPIIALTASELSEVKEECMSIGMNDIINKPLDKNDLRNIISKNLLG</sequence>
<dbReference type="PANTHER" id="PTHR45339">
    <property type="entry name" value="HYBRID SIGNAL TRANSDUCTION HISTIDINE KINASE J"/>
    <property type="match status" value="1"/>
</dbReference>
<dbReference type="SUPFAM" id="SSF52172">
    <property type="entry name" value="CheY-like"/>
    <property type="match status" value="1"/>
</dbReference>
<dbReference type="InterPro" id="IPR036097">
    <property type="entry name" value="HisK_dim/P_sf"/>
</dbReference>
<feature type="modified residue" description="4-aspartylphosphate" evidence="5">
    <location>
        <position position="666"/>
    </location>
</feature>
<dbReference type="InterPro" id="IPR003661">
    <property type="entry name" value="HisK_dim/P_dom"/>
</dbReference>
<dbReference type="Pfam" id="PF00072">
    <property type="entry name" value="Response_reg"/>
    <property type="match status" value="1"/>
</dbReference>
<evidence type="ECO:0000256" key="6">
    <source>
        <dbReference type="SAM" id="Coils"/>
    </source>
</evidence>
<keyword evidence="7" id="KW-0472">Membrane</keyword>
<dbReference type="InterPro" id="IPR036890">
    <property type="entry name" value="HATPase_C_sf"/>
</dbReference>
<dbReference type="Gene3D" id="1.10.287.130">
    <property type="match status" value="1"/>
</dbReference>
<feature type="transmembrane region" description="Helical" evidence="7">
    <location>
        <begin position="314"/>
        <end position="334"/>
    </location>
</feature>
<dbReference type="CDD" id="cd17546">
    <property type="entry name" value="REC_hyHK_CKI1_RcsC-like"/>
    <property type="match status" value="1"/>
</dbReference>
<comment type="catalytic activity">
    <reaction evidence="1">
        <text>ATP + protein L-histidine = ADP + protein N-phospho-L-histidine.</text>
        <dbReference type="EC" id="2.7.13.3"/>
    </reaction>
</comment>
<dbReference type="SUPFAM" id="SSF48452">
    <property type="entry name" value="TPR-like"/>
    <property type="match status" value="2"/>
</dbReference>
<accession>A0ABU5ZY16</accession>
<dbReference type="SMART" id="SM00028">
    <property type="entry name" value="TPR"/>
    <property type="match status" value="4"/>
</dbReference>
<dbReference type="CDD" id="cd00082">
    <property type="entry name" value="HisKA"/>
    <property type="match status" value="1"/>
</dbReference>